<accession>A0A1H9D6H5</accession>
<evidence type="ECO:0000313" key="2">
    <source>
        <dbReference type="EMBL" id="SEQ08947.1"/>
    </source>
</evidence>
<reference evidence="2 3" key="1">
    <citation type="submission" date="2016-10" db="EMBL/GenBank/DDBJ databases">
        <authorList>
            <person name="de Groot N.N."/>
        </authorList>
    </citation>
    <scope>NUCLEOTIDE SEQUENCE [LARGE SCALE GENOMIC DNA]</scope>
    <source>
        <strain evidence="2 3">DSM 378</strain>
    </source>
</reference>
<feature type="domain" description="DUF7281" evidence="1">
    <location>
        <begin position="102"/>
        <end position="270"/>
    </location>
</feature>
<dbReference type="Pfam" id="PF23947">
    <property type="entry name" value="DUF7281"/>
    <property type="match status" value="1"/>
</dbReference>
<dbReference type="EMBL" id="FOFJ01000006">
    <property type="protein sequence ID" value="SEQ08947.1"/>
    <property type="molecule type" value="Genomic_DNA"/>
</dbReference>
<protein>
    <recommendedName>
        <fullName evidence="1">DUF7281 domain-containing protein</fullName>
    </recommendedName>
</protein>
<gene>
    <name evidence="2" type="ORF">SAMN04244573_00989</name>
</gene>
<proteinExistence type="predicted"/>
<dbReference type="InterPro" id="IPR055705">
    <property type="entry name" value="DUF7281"/>
</dbReference>
<dbReference type="Proteomes" id="UP000199267">
    <property type="component" value="Unassembled WGS sequence"/>
</dbReference>
<dbReference type="RefSeq" id="WP_090620034.1">
    <property type="nucleotide sequence ID" value="NZ_FOFJ01000006.1"/>
</dbReference>
<evidence type="ECO:0000259" key="1">
    <source>
        <dbReference type="Pfam" id="PF23947"/>
    </source>
</evidence>
<organism evidence="2 3">
    <name type="scientific">Azotobacter beijerinckii</name>
    <dbReference type="NCBI Taxonomy" id="170623"/>
    <lineage>
        <taxon>Bacteria</taxon>
        <taxon>Pseudomonadati</taxon>
        <taxon>Pseudomonadota</taxon>
        <taxon>Gammaproteobacteria</taxon>
        <taxon>Pseudomonadales</taxon>
        <taxon>Pseudomonadaceae</taxon>
        <taxon>Azotobacter</taxon>
    </lineage>
</organism>
<evidence type="ECO:0000313" key="3">
    <source>
        <dbReference type="Proteomes" id="UP000199267"/>
    </source>
</evidence>
<name>A0A1H9D6H5_9GAMM</name>
<sequence>MASLTRSHHNAVHRLLRERLDRVELNRTWQQLHAHFELGRPAGRWLHFDAETRRLLQRMARDEWGFDPLEGVPDGSRREVAARAVDEKIARRRPDDDFVLVKGTLPAPLPPLAPGLSLRVALERLDTAAIVRVVLIENLDRFDDWEDYPAPPELAGSLIVYRGHRGLARGARQLLEGLPPSTRVIVFPDYDPAGLAIAAALPRAAALLLPELDEALLATGNRAHFTRQFRQARQLEDADLEDWQDEWQTMKRHAVSIKQQHMLALGAVLRQVPRR</sequence>
<dbReference type="AlphaFoldDB" id="A0A1H9D6H5"/>